<dbReference type="PANTHER" id="PTHR11098">
    <property type="entry name" value="NICOTINATE PHOSPHORIBOSYLTRANSFERASE"/>
    <property type="match status" value="1"/>
</dbReference>
<dbReference type="GO" id="GO:0004516">
    <property type="term" value="F:nicotinate phosphoribosyltransferase activity"/>
    <property type="evidence" value="ECO:0007669"/>
    <property type="project" value="UniProtKB-EC"/>
</dbReference>
<evidence type="ECO:0000256" key="4">
    <source>
        <dbReference type="ARBA" id="ARBA00022553"/>
    </source>
</evidence>
<dbReference type="PANTHER" id="PTHR11098:SF8">
    <property type="entry name" value="NICOTINATE PHOSPHORIBOSYLTRANSFERASE PNCB1"/>
    <property type="match status" value="1"/>
</dbReference>
<dbReference type="EMBL" id="JBHSFQ010000050">
    <property type="protein sequence ID" value="MFC4565859.1"/>
    <property type="molecule type" value="Genomic_DNA"/>
</dbReference>
<evidence type="ECO:0000256" key="2">
    <source>
        <dbReference type="ARBA" id="ARBA00010897"/>
    </source>
</evidence>
<dbReference type="Gene3D" id="3.20.20.70">
    <property type="entry name" value="Aldolase class I"/>
    <property type="match status" value="1"/>
</dbReference>
<evidence type="ECO:0000256" key="8">
    <source>
        <dbReference type="ARBA" id="ARBA00048668"/>
    </source>
</evidence>
<evidence type="ECO:0000256" key="3">
    <source>
        <dbReference type="ARBA" id="ARBA00013236"/>
    </source>
</evidence>
<evidence type="ECO:0000313" key="12">
    <source>
        <dbReference type="Proteomes" id="UP001595923"/>
    </source>
</evidence>
<accession>A0ABV9E3U0</accession>
<keyword evidence="6 9" id="KW-0662">Pyridine nucleotide biosynthesis</keyword>
<dbReference type="InterPro" id="IPR036068">
    <property type="entry name" value="Nicotinate_pribotase-like_C"/>
</dbReference>
<organism evidence="11 12">
    <name type="scientific">Nocardiopsis mangrovi</name>
    <dbReference type="NCBI Taxonomy" id="1179818"/>
    <lineage>
        <taxon>Bacteria</taxon>
        <taxon>Bacillati</taxon>
        <taxon>Actinomycetota</taxon>
        <taxon>Actinomycetes</taxon>
        <taxon>Streptosporangiales</taxon>
        <taxon>Nocardiopsidaceae</taxon>
        <taxon>Nocardiopsis</taxon>
    </lineage>
</organism>
<evidence type="ECO:0000256" key="6">
    <source>
        <dbReference type="ARBA" id="ARBA00022642"/>
    </source>
</evidence>
<dbReference type="SUPFAM" id="SSF54675">
    <property type="entry name" value="Nicotinate/Quinolinate PRTase N-terminal domain-like"/>
    <property type="match status" value="1"/>
</dbReference>
<comment type="catalytic activity">
    <reaction evidence="8 9">
        <text>5-phospho-alpha-D-ribose 1-diphosphate + nicotinate + ATP + H2O = nicotinate beta-D-ribonucleotide + ADP + phosphate + diphosphate</text>
        <dbReference type="Rhea" id="RHEA:36163"/>
        <dbReference type="ChEBI" id="CHEBI:15377"/>
        <dbReference type="ChEBI" id="CHEBI:30616"/>
        <dbReference type="ChEBI" id="CHEBI:32544"/>
        <dbReference type="ChEBI" id="CHEBI:33019"/>
        <dbReference type="ChEBI" id="CHEBI:43474"/>
        <dbReference type="ChEBI" id="CHEBI:57502"/>
        <dbReference type="ChEBI" id="CHEBI:58017"/>
        <dbReference type="ChEBI" id="CHEBI:456216"/>
        <dbReference type="EC" id="6.3.4.21"/>
    </reaction>
</comment>
<protein>
    <recommendedName>
        <fullName evidence="3 9">Nicotinate phosphoribosyltransferase</fullName>
        <ecNumber evidence="3 9">6.3.4.21</ecNumber>
    </recommendedName>
</protein>
<dbReference type="RefSeq" id="WP_378580253.1">
    <property type="nucleotide sequence ID" value="NZ_JBHSFQ010000050.1"/>
</dbReference>
<dbReference type="GO" id="GO:0016757">
    <property type="term" value="F:glycosyltransferase activity"/>
    <property type="evidence" value="ECO:0007669"/>
    <property type="project" value="UniProtKB-KW"/>
</dbReference>
<name>A0ABV9E3U0_9ACTN</name>
<comment type="caution">
    <text evidence="11">The sequence shown here is derived from an EMBL/GenBank/DDBJ whole genome shotgun (WGS) entry which is preliminary data.</text>
</comment>
<evidence type="ECO:0000259" key="10">
    <source>
        <dbReference type="Pfam" id="PF17767"/>
    </source>
</evidence>
<dbReference type="InterPro" id="IPR013785">
    <property type="entry name" value="Aldolase_TIM"/>
</dbReference>
<evidence type="ECO:0000256" key="7">
    <source>
        <dbReference type="ARBA" id="ARBA00022679"/>
    </source>
</evidence>
<comment type="pathway">
    <text evidence="1 9">Cofactor biosynthesis; NAD(+) biosynthesis; nicotinate D-ribonucleotide from nicotinate: step 1/1.</text>
</comment>
<dbReference type="NCBIfam" id="NF009131">
    <property type="entry name" value="PRK12484.1"/>
    <property type="match status" value="1"/>
</dbReference>
<gene>
    <name evidence="11" type="ORF">ACFO4E_28705</name>
</gene>
<dbReference type="InterPro" id="IPR040727">
    <property type="entry name" value="NAPRTase_N"/>
</dbReference>
<dbReference type="Proteomes" id="UP001595923">
    <property type="component" value="Unassembled WGS sequence"/>
</dbReference>
<feature type="domain" description="Nicotinate phosphoribosyltransferase N-terminal" evidence="10">
    <location>
        <begin position="9"/>
        <end position="131"/>
    </location>
</feature>
<keyword evidence="11" id="KW-0328">Glycosyltransferase</keyword>
<dbReference type="PIRSF" id="PIRSF000484">
    <property type="entry name" value="NAPRT"/>
    <property type="match status" value="1"/>
</dbReference>
<sequence length="438" mass="46793">MTDDWSSALLTDRYELTMLQGALRSGAAHRRTVFEMFARRLPDARRYGVVGGPGRFLDALERFRFPTPTLDFLSDARVVDETTLEWLAGYRFSGDVWGYGEGECYFPGSPILVVESTFAEAVLLETIALSIYNHDSAIASAASRMVTAAGGRPMIEMGSRRAHEKAAVAAARAAYIAGFATSSNLEAGRLYGVPTAGTAAHAFVLLHDSERHAFATQLAALGLDTTLLVDTFDVERAVQTALELAGNRLGGVRLDSGDLAITASRVRKILDEHGAGETRIVVTGDLDEHAIQALAVAPVDGYGVGTALVTGSGSPTVSLVYKLVARARGTGADAPLEPVAKRSVGKPSKGGRKWGYRRLDGQGVAGGEVVYDYAPEETRGLRPLLRRLVADGEVVGREPLEAARERHVAAVAELPATAQQMSRGEPAIPTHFESRTDM</sequence>
<dbReference type="NCBIfam" id="TIGR01513">
    <property type="entry name" value="NAPRTase_put"/>
    <property type="match status" value="1"/>
</dbReference>
<keyword evidence="4" id="KW-0597">Phosphoprotein</keyword>
<dbReference type="EC" id="6.3.4.21" evidence="3 9"/>
<dbReference type="NCBIfam" id="NF006698">
    <property type="entry name" value="PRK09243.1-5"/>
    <property type="match status" value="1"/>
</dbReference>
<keyword evidence="7 9" id="KW-0808">Transferase</keyword>
<dbReference type="InterPro" id="IPR006405">
    <property type="entry name" value="Nic_PRibTrfase_pncB"/>
</dbReference>
<dbReference type="SUPFAM" id="SSF51690">
    <property type="entry name" value="Nicotinate/Quinolinate PRTase C-terminal domain-like"/>
    <property type="match status" value="1"/>
</dbReference>
<evidence type="ECO:0000313" key="11">
    <source>
        <dbReference type="EMBL" id="MFC4565859.1"/>
    </source>
</evidence>
<evidence type="ECO:0000256" key="9">
    <source>
        <dbReference type="RuleBase" id="RU365100"/>
    </source>
</evidence>
<keyword evidence="5 9" id="KW-0436">Ligase</keyword>
<evidence type="ECO:0000256" key="1">
    <source>
        <dbReference type="ARBA" id="ARBA00004952"/>
    </source>
</evidence>
<comment type="similarity">
    <text evidence="2 9">Belongs to the NAPRTase family.</text>
</comment>
<comment type="PTM">
    <text evidence="9">Transiently phosphorylated on a His residue during the reaction cycle. Phosphorylation strongly increases the affinity for substrates and increases the rate of nicotinate D-ribonucleotide production. Dephosphorylation regenerates the low-affinity form of the enzyme, leading to product release.</text>
</comment>
<evidence type="ECO:0000256" key="5">
    <source>
        <dbReference type="ARBA" id="ARBA00022598"/>
    </source>
</evidence>
<dbReference type="Gene3D" id="3.20.140.10">
    <property type="entry name" value="nicotinate phosphoribosyltransferase"/>
    <property type="match status" value="1"/>
</dbReference>
<dbReference type="Pfam" id="PF17767">
    <property type="entry name" value="NAPRTase_N"/>
    <property type="match status" value="1"/>
</dbReference>
<proteinExistence type="inferred from homology"/>
<reference evidence="12" key="1">
    <citation type="journal article" date="2019" name="Int. J. Syst. Evol. Microbiol.">
        <title>The Global Catalogue of Microorganisms (GCM) 10K type strain sequencing project: providing services to taxonomists for standard genome sequencing and annotation.</title>
        <authorList>
            <consortium name="The Broad Institute Genomics Platform"/>
            <consortium name="The Broad Institute Genome Sequencing Center for Infectious Disease"/>
            <person name="Wu L."/>
            <person name="Ma J."/>
        </authorList>
    </citation>
    <scope>NUCLEOTIDE SEQUENCE [LARGE SCALE GENOMIC DNA]</scope>
    <source>
        <strain evidence="12">XZYJ18</strain>
    </source>
</reference>
<keyword evidence="12" id="KW-1185">Reference proteome</keyword>
<dbReference type="InterPro" id="IPR007229">
    <property type="entry name" value="Nic_PRibTrfase-Fam"/>
</dbReference>
<comment type="function">
    <text evidence="9">Catalyzes the first step in the biosynthesis of NAD from nicotinic acid, the ATP-dependent synthesis of beta-nicotinate D-ribonucleotide from nicotinate and 5-phospho-D-ribose 1-phosphate.</text>
</comment>